<proteinExistence type="predicted"/>
<name>A0A146K053_9EUKA</name>
<dbReference type="AlphaFoldDB" id="A0A146K053"/>
<evidence type="ECO:0000313" key="1">
    <source>
        <dbReference type="EMBL" id="JAP90310.1"/>
    </source>
</evidence>
<gene>
    <name evidence="1" type="ORF">TPC1_30195</name>
</gene>
<protein>
    <submittedName>
        <fullName evidence="1">Uncharacterized protein</fullName>
    </submittedName>
</protein>
<sequence>EKSSEFGFKLVNVEDTIRLSMQTQRDQQFQTKMLELRQIKSDDQKIAFLQQPNQFLSYEVMFYMLFHDLAFLQANIIPLLEGRSDDLVLDFFFINFNKAFSGDEFAPNLVLKEKIEEYFVKFIATDSYCYNAVEIVCLLFMMSYFQNIDQIVLNLFNREIKPNIGAMDRYVFETIMTIIEQEKDKPEKPAPRGGPGRAYEVDTSNIVQSDALYEEILWYESNKNHECKQIPWARYWHYLLLSIIQQFNKKYDVAPINKEVCNITSIFEILVCGDKQAVRLACVMNQIANKQIQPDESGVLIVKLEKTDAQITVDCDVQGQPRVENEYFSLNVKIQSFNYAQTTENMSIQIIFPNNCFTELLEQELTYDVKLYPNQQSIFNKTMNIYATSDEIKKFRVHIQSGQFDQTFDEMEQKLDYHVLENSLVPEQIITYLQFCTQSECNQKLNNLWQKFVTGESKLFQNEEFCASLLNFTEDLKFGFMFNQIFKGKFQSYQQKYMSQVASNYIKQTKILKYLNLKLNGFHADVDNLFLRFNQLQTQPDAEFENKHVIILSLVRSMFQYLLDQTDAKQQLQLAYQLQLVQEYEMSTAILEKIVEVSVKQQIMLTYNYLAMGQVEKASASYQKLQKQELSEHDIKELSSIEDYFKELNGEKIFETVFSASLQNKTIIFQKDVDQEVKVQFYQLNPFNYNEKADFSEIAPNVVYKVKEMMFTIPAELQGLFQVVCSCQQNQTRFAYKSTKIPVVIDNLNGIIQVNNGQLNYVQVKYQRNFYKDGFTDVNQLFDYFNVSDQQVPTGAEFQLIIQAENGECDVIDGVVGGTSRKAREDDALNGQIDPYAM</sequence>
<reference evidence="1" key="1">
    <citation type="submission" date="2015-07" db="EMBL/GenBank/DDBJ databases">
        <title>Adaptation to a free-living lifestyle via gene acquisitions in the diplomonad Trepomonas sp. PC1.</title>
        <authorList>
            <person name="Xu F."/>
            <person name="Jerlstrom-Hultqvist J."/>
            <person name="Kolisko M."/>
            <person name="Simpson A.G.B."/>
            <person name="Roger A.J."/>
            <person name="Svard S.G."/>
            <person name="Andersson J.O."/>
        </authorList>
    </citation>
    <scope>NUCLEOTIDE SEQUENCE</scope>
    <source>
        <strain evidence="1">PC1</strain>
    </source>
</reference>
<dbReference type="EMBL" id="GDID01006296">
    <property type="protein sequence ID" value="JAP90310.1"/>
    <property type="molecule type" value="Transcribed_RNA"/>
</dbReference>
<accession>A0A146K053</accession>
<organism evidence="1">
    <name type="scientific">Trepomonas sp. PC1</name>
    <dbReference type="NCBI Taxonomy" id="1076344"/>
    <lineage>
        <taxon>Eukaryota</taxon>
        <taxon>Metamonada</taxon>
        <taxon>Diplomonadida</taxon>
        <taxon>Hexamitidae</taxon>
        <taxon>Hexamitinae</taxon>
        <taxon>Trepomonas</taxon>
    </lineage>
</organism>
<feature type="non-terminal residue" evidence="1">
    <location>
        <position position="1"/>
    </location>
</feature>